<dbReference type="EMBL" id="JAQQWI010000017">
    <property type="protein sequence ID" value="KAK8006063.1"/>
    <property type="molecule type" value="Genomic_DNA"/>
</dbReference>
<accession>A0ABR1R9H6</accession>
<name>A0ABR1R9H6_9PEZI</name>
<dbReference type="SUPFAM" id="SSF56112">
    <property type="entry name" value="Protein kinase-like (PK-like)"/>
    <property type="match status" value="1"/>
</dbReference>
<organism evidence="2 3">
    <name type="scientific">Apiospora marii</name>
    <dbReference type="NCBI Taxonomy" id="335849"/>
    <lineage>
        <taxon>Eukaryota</taxon>
        <taxon>Fungi</taxon>
        <taxon>Dikarya</taxon>
        <taxon>Ascomycota</taxon>
        <taxon>Pezizomycotina</taxon>
        <taxon>Sordariomycetes</taxon>
        <taxon>Xylariomycetidae</taxon>
        <taxon>Amphisphaeriales</taxon>
        <taxon>Apiosporaceae</taxon>
        <taxon>Apiospora</taxon>
    </lineage>
</organism>
<dbReference type="InterPro" id="IPR000719">
    <property type="entry name" value="Prot_kinase_dom"/>
</dbReference>
<dbReference type="Proteomes" id="UP001396898">
    <property type="component" value="Unassembled WGS sequence"/>
</dbReference>
<feature type="domain" description="Protein kinase" evidence="1">
    <location>
        <begin position="65"/>
        <end position="316"/>
    </location>
</feature>
<dbReference type="InterPro" id="IPR011009">
    <property type="entry name" value="Kinase-like_dom_sf"/>
</dbReference>
<sequence length="316" mass="34868">MRNPFVTPDNPVPAARPIQFATPRNPVPAIGARAAQVPPDQIELPDPPFLALRALRRYFLAGGRYAYEGRAGAGAFGSVYTLRRVDDGGDGGGQQQQVPGRRVAAKLARRFPDPRYAGFAPLGEVEALESFASAAHVVRRIGSQTFGGPDLYGVREWILLEFLEGGAFRDFEARVQGRNKALPNRLLWSIFRCLMRIAMGMAYSGGLKEGPVRLETAKDDDPHPQEVLYNTDMHTNNRAGPSGTWTTWSRRGFERGPEYYRDTLGMEGDAEEDDAVVRVVRELFLDAAINRGLPPSEADFDEINSLVHPNDSDISI</sequence>
<dbReference type="PROSITE" id="PS50011">
    <property type="entry name" value="PROTEIN_KINASE_DOM"/>
    <property type="match status" value="1"/>
</dbReference>
<evidence type="ECO:0000313" key="2">
    <source>
        <dbReference type="EMBL" id="KAK8006063.1"/>
    </source>
</evidence>
<evidence type="ECO:0000313" key="3">
    <source>
        <dbReference type="Proteomes" id="UP001396898"/>
    </source>
</evidence>
<gene>
    <name evidence="2" type="ORF">PG991_012360</name>
</gene>
<reference evidence="2 3" key="1">
    <citation type="submission" date="2023-01" db="EMBL/GenBank/DDBJ databases">
        <title>Analysis of 21 Apiospora genomes using comparative genomics revels a genus with tremendous synthesis potential of carbohydrate active enzymes and secondary metabolites.</title>
        <authorList>
            <person name="Sorensen T."/>
        </authorList>
    </citation>
    <scope>NUCLEOTIDE SEQUENCE [LARGE SCALE GENOMIC DNA]</scope>
    <source>
        <strain evidence="2 3">CBS 20057</strain>
    </source>
</reference>
<protein>
    <recommendedName>
        <fullName evidence="1">Protein kinase domain-containing protein</fullName>
    </recommendedName>
</protein>
<evidence type="ECO:0000259" key="1">
    <source>
        <dbReference type="PROSITE" id="PS50011"/>
    </source>
</evidence>
<comment type="caution">
    <text evidence="2">The sequence shown here is derived from an EMBL/GenBank/DDBJ whole genome shotgun (WGS) entry which is preliminary data.</text>
</comment>
<proteinExistence type="predicted"/>
<keyword evidence="3" id="KW-1185">Reference proteome</keyword>